<evidence type="ECO:0000256" key="1">
    <source>
        <dbReference type="SAM" id="SignalP"/>
    </source>
</evidence>
<dbReference type="InterPro" id="IPR002321">
    <property type="entry name" value="Cyt_c_II"/>
</dbReference>
<evidence type="ECO:0000313" key="3">
    <source>
        <dbReference type="Proteomes" id="UP000220102"/>
    </source>
</evidence>
<gene>
    <name evidence="2" type="ORF">CRI94_15065</name>
</gene>
<dbReference type="GO" id="GO:0005506">
    <property type="term" value="F:iron ion binding"/>
    <property type="evidence" value="ECO:0007669"/>
    <property type="project" value="InterPro"/>
</dbReference>
<dbReference type="GO" id="GO:0020037">
    <property type="term" value="F:heme binding"/>
    <property type="evidence" value="ECO:0007669"/>
    <property type="project" value="InterPro"/>
</dbReference>
<dbReference type="AlphaFoldDB" id="A0A2A8CV55"/>
<keyword evidence="3" id="KW-1185">Reference proteome</keyword>
<organism evidence="2 3">
    <name type="scientific">Longibacter salinarum</name>
    <dbReference type="NCBI Taxonomy" id="1850348"/>
    <lineage>
        <taxon>Bacteria</taxon>
        <taxon>Pseudomonadati</taxon>
        <taxon>Rhodothermota</taxon>
        <taxon>Rhodothermia</taxon>
        <taxon>Rhodothermales</taxon>
        <taxon>Salisaetaceae</taxon>
        <taxon>Longibacter</taxon>
    </lineage>
</organism>
<feature type="signal peptide" evidence="1">
    <location>
        <begin position="1"/>
        <end position="24"/>
    </location>
</feature>
<accession>A0A2A8CV55</accession>
<reference evidence="2 3" key="1">
    <citation type="submission" date="2017-10" db="EMBL/GenBank/DDBJ databases">
        <title>Draft genome of Longibacter Salinarum.</title>
        <authorList>
            <person name="Goh K.M."/>
            <person name="Shamsir M.S."/>
            <person name="Lim S.W."/>
        </authorList>
    </citation>
    <scope>NUCLEOTIDE SEQUENCE [LARGE SCALE GENOMIC DNA]</scope>
    <source>
        <strain evidence="2 3">KCTC 52045</strain>
    </source>
</reference>
<evidence type="ECO:0008006" key="4">
    <source>
        <dbReference type="Google" id="ProtNLM"/>
    </source>
</evidence>
<dbReference type="GO" id="GO:0022900">
    <property type="term" value="P:electron transport chain"/>
    <property type="evidence" value="ECO:0007669"/>
    <property type="project" value="InterPro"/>
</dbReference>
<dbReference type="Proteomes" id="UP000220102">
    <property type="component" value="Unassembled WGS sequence"/>
</dbReference>
<dbReference type="Pfam" id="PF01322">
    <property type="entry name" value="Cytochrom_C_2"/>
    <property type="match status" value="1"/>
</dbReference>
<evidence type="ECO:0000313" key="2">
    <source>
        <dbReference type="EMBL" id="PEN12338.1"/>
    </source>
</evidence>
<protein>
    <recommendedName>
        <fullName evidence="4">Cytochrome C</fullName>
    </recommendedName>
</protein>
<dbReference type="SUPFAM" id="SSF47175">
    <property type="entry name" value="Cytochromes"/>
    <property type="match status" value="1"/>
</dbReference>
<name>A0A2A8CV55_9BACT</name>
<dbReference type="InterPro" id="IPR010980">
    <property type="entry name" value="Cyt_c/b562"/>
</dbReference>
<dbReference type="PROSITE" id="PS51009">
    <property type="entry name" value="CYTCII"/>
    <property type="match status" value="1"/>
</dbReference>
<dbReference type="OrthoDB" id="1430833at2"/>
<feature type="chain" id="PRO_5013264462" description="Cytochrome C" evidence="1">
    <location>
        <begin position="25"/>
        <end position="159"/>
    </location>
</feature>
<proteinExistence type="predicted"/>
<dbReference type="RefSeq" id="WP_098077662.1">
    <property type="nucleotide sequence ID" value="NZ_PDEQ01000008.1"/>
</dbReference>
<dbReference type="GO" id="GO:0009055">
    <property type="term" value="F:electron transfer activity"/>
    <property type="evidence" value="ECO:0007669"/>
    <property type="project" value="InterPro"/>
</dbReference>
<comment type="caution">
    <text evidence="2">The sequence shown here is derived from an EMBL/GenBank/DDBJ whole genome shotgun (WGS) entry which is preliminary data.</text>
</comment>
<dbReference type="EMBL" id="PDEQ01000008">
    <property type="protein sequence ID" value="PEN12338.1"/>
    <property type="molecule type" value="Genomic_DNA"/>
</dbReference>
<sequence>MRLLSILTTAGALCFGLLWSSAPAAPASSSSPFRSSTSVDTVETKRLRLLMVGLAQDMDRISTGLWHEDYDLMQQGAAAIARHPKIPPEQMKKIKAALENEFQAFVQYDKTVHKTAAELAEAASNENLSRVLDAHTRLRNGCMGCHTAYRDRLRPVLTP</sequence>
<keyword evidence="1" id="KW-0732">Signal</keyword>
<dbReference type="Gene3D" id="1.20.120.10">
    <property type="entry name" value="Cytochrome c/b562"/>
    <property type="match status" value="1"/>
</dbReference>